<accession>A0A9P0MI46</accession>
<dbReference type="PANTHER" id="PTHR11005">
    <property type="entry name" value="LYSOSOMAL ACID LIPASE-RELATED"/>
    <property type="match status" value="1"/>
</dbReference>
<evidence type="ECO:0000313" key="2">
    <source>
        <dbReference type="EMBL" id="CAH1395995.1"/>
    </source>
</evidence>
<keyword evidence="3" id="KW-1185">Reference proteome</keyword>
<dbReference type="InterPro" id="IPR006693">
    <property type="entry name" value="AB_hydrolase_lipase"/>
</dbReference>
<dbReference type="Gene3D" id="3.40.50.1820">
    <property type="entry name" value="alpha/beta hydrolase"/>
    <property type="match status" value="2"/>
</dbReference>
<sequence>MADPDREVDNIAGVRQQVHQYWYEAIMEQLGPEIRHHQAELETGRSADALRRVGGATSRGEGNPPRIPCSRYKEDPKELAARGGYTATNVEVITEDGYSLWMHRIGNNNGPPVLFQHGIFVTSESWILRGRKKDLGTTVFLAMTSSRPEYNSKVRAAVLLSPVAFPPTLEEMSPLFQMLLKNANVIYRGLVLMAQHYFVLRTPDRIKSLKLLCGEQSAMQTLCMDLLGIFAGEHKSNLDKSIKRLSDSLPNVIFSKPVPDPLFTHLDMLLGLNSGRVLYPDIINLFKSLWFTR</sequence>
<dbReference type="OrthoDB" id="9974421at2759"/>
<organism evidence="2 3">
    <name type="scientific">Nezara viridula</name>
    <name type="common">Southern green stink bug</name>
    <name type="synonym">Cimex viridulus</name>
    <dbReference type="NCBI Taxonomy" id="85310"/>
    <lineage>
        <taxon>Eukaryota</taxon>
        <taxon>Metazoa</taxon>
        <taxon>Ecdysozoa</taxon>
        <taxon>Arthropoda</taxon>
        <taxon>Hexapoda</taxon>
        <taxon>Insecta</taxon>
        <taxon>Pterygota</taxon>
        <taxon>Neoptera</taxon>
        <taxon>Paraneoptera</taxon>
        <taxon>Hemiptera</taxon>
        <taxon>Heteroptera</taxon>
        <taxon>Panheteroptera</taxon>
        <taxon>Pentatomomorpha</taxon>
        <taxon>Pentatomoidea</taxon>
        <taxon>Pentatomidae</taxon>
        <taxon>Pentatominae</taxon>
        <taxon>Nezara</taxon>
    </lineage>
</organism>
<evidence type="ECO:0000313" key="3">
    <source>
        <dbReference type="Proteomes" id="UP001152798"/>
    </source>
</evidence>
<feature type="domain" description="Partial AB-hydrolase lipase" evidence="1">
    <location>
        <begin position="78"/>
        <end position="129"/>
    </location>
</feature>
<name>A0A9P0MI46_NEZVI</name>
<dbReference type="EMBL" id="OV725079">
    <property type="protein sequence ID" value="CAH1395995.1"/>
    <property type="molecule type" value="Genomic_DNA"/>
</dbReference>
<dbReference type="SUPFAM" id="SSF53474">
    <property type="entry name" value="alpha/beta-Hydrolases"/>
    <property type="match status" value="1"/>
</dbReference>
<evidence type="ECO:0000259" key="1">
    <source>
        <dbReference type="Pfam" id="PF04083"/>
    </source>
</evidence>
<dbReference type="GO" id="GO:0006629">
    <property type="term" value="P:lipid metabolic process"/>
    <property type="evidence" value="ECO:0007669"/>
    <property type="project" value="InterPro"/>
</dbReference>
<dbReference type="AlphaFoldDB" id="A0A9P0MI46"/>
<dbReference type="Proteomes" id="UP001152798">
    <property type="component" value="Chromosome 3"/>
</dbReference>
<dbReference type="InterPro" id="IPR029058">
    <property type="entry name" value="AB_hydrolase_fold"/>
</dbReference>
<dbReference type="Pfam" id="PF04083">
    <property type="entry name" value="Abhydro_lipase"/>
    <property type="match status" value="1"/>
</dbReference>
<protein>
    <recommendedName>
        <fullName evidence="1">Partial AB-hydrolase lipase domain-containing protein</fullName>
    </recommendedName>
</protein>
<gene>
    <name evidence="2" type="ORF">NEZAVI_LOCUS6151</name>
</gene>
<proteinExistence type="predicted"/>
<reference evidence="2" key="1">
    <citation type="submission" date="2022-01" db="EMBL/GenBank/DDBJ databases">
        <authorList>
            <person name="King R."/>
        </authorList>
    </citation>
    <scope>NUCLEOTIDE SEQUENCE</scope>
</reference>